<feature type="transmembrane region" description="Helical" evidence="1">
    <location>
        <begin position="120"/>
        <end position="142"/>
    </location>
</feature>
<organism evidence="3 4">
    <name type="scientific">Athelia psychrophila</name>
    <dbReference type="NCBI Taxonomy" id="1759441"/>
    <lineage>
        <taxon>Eukaryota</taxon>
        <taxon>Fungi</taxon>
        <taxon>Dikarya</taxon>
        <taxon>Basidiomycota</taxon>
        <taxon>Agaricomycotina</taxon>
        <taxon>Agaricomycetes</taxon>
        <taxon>Agaricomycetidae</taxon>
        <taxon>Atheliales</taxon>
        <taxon>Atheliaceae</taxon>
        <taxon>Athelia</taxon>
    </lineage>
</organism>
<dbReference type="Pfam" id="PF20151">
    <property type="entry name" value="DUF6533"/>
    <property type="match status" value="1"/>
</dbReference>
<keyword evidence="4" id="KW-1185">Reference proteome</keyword>
<keyword evidence="1" id="KW-0812">Transmembrane</keyword>
<proteinExistence type="predicted"/>
<reference evidence="3 4" key="1">
    <citation type="journal article" date="2016" name="Mol. Biol. Evol.">
        <title>Comparative Genomics of Early-Diverging Mushroom-Forming Fungi Provides Insights into the Origins of Lignocellulose Decay Capabilities.</title>
        <authorList>
            <person name="Nagy L.G."/>
            <person name="Riley R."/>
            <person name="Tritt A."/>
            <person name="Adam C."/>
            <person name="Daum C."/>
            <person name="Floudas D."/>
            <person name="Sun H."/>
            <person name="Yadav J.S."/>
            <person name="Pangilinan J."/>
            <person name="Larsson K.H."/>
            <person name="Matsuura K."/>
            <person name="Barry K."/>
            <person name="Labutti K."/>
            <person name="Kuo R."/>
            <person name="Ohm R.A."/>
            <person name="Bhattacharya S.S."/>
            <person name="Shirouzu T."/>
            <person name="Yoshinaga Y."/>
            <person name="Martin F.M."/>
            <person name="Grigoriev I.V."/>
            <person name="Hibbett D.S."/>
        </authorList>
    </citation>
    <scope>NUCLEOTIDE SEQUENCE [LARGE SCALE GENOMIC DNA]</scope>
    <source>
        <strain evidence="3 4">CBS 109695</strain>
    </source>
</reference>
<dbReference type="Proteomes" id="UP000076532">
    <property type="component" value="Unassembled WGS sequence"/>
</dbReference>
<keyword evidence="1" id="KW-0472">Membrane</keyword>
<feature type="transmembrane region" description="Helical" evidence="1">
    <location>
        <begin position="12"/>
        <end position="34"/>
    </location>
</feature>
<sequence>MTAPGPIDFLPVAFGFVWQFGAYVCVAQFTAYAYDWLISIPEECAMVANSGITWSISIYFLSRVCEFTFLGLILLFGLVTIENCQLLIDMTGMVGVIGGAATTFLFFLRVRAVYMKSTRVTALFGALWLVTLALGIFAATTLRAGHIPSTQYCLDTSVNYVTLPSISTFAHDTTVFLAISYRLAADAATELTWRSRVLSVIKGKGLHSLSKSLMQSGQKYYFATVLFFLANLALLVSPVPPSARFALTTMHLGFTNIMACHVFRGVALGAIERTPTGLSSTRIAAAFQLSPMSSGAMKVA</sequence>
<evidence type="ECO:0000259" key="2">
    <source>
        <dbReference type="Pfam" id="PF20151"/>
    </source>
</evidence>
<evidence type="ECO:0000256" key="1">
    <source>
        <dbReference type="SAM" id="Phobius"/>
    </source>
</evidence>
<gene>
    <name evidence="3" type="ORF">FIBSPDRAFT_938126</name>
</gene>
<evidence type="ECO:0000313" key="4">
    <source>
        <dbReference type="Proteomes" id="UP000076532"/>
    </source>
</evidence>
<protein>
    <recommendedName>
        <fullName evidence="2">DUF6533 domain-containing protein</fullName>
    </recommendedName>
</protein>
<accession>A0A165Z6J4</accession>
<feature type="domain" description="DUF6533" evidence="2">
    <location>
        <begin position="23"/>
        <end position="65"/>
    </location>
</feature>
<feature type="transmembrane region" description="Helical" evidence="1">
    <location>
        <begin position="54"/>
        <end position="79"/>
    </location>
</feature>
<evidence type="ECO:0000313" key="3">
    <source>
        <dbReference type="EMBL" id="KZP10272.1"/>
    </source>
</evidence>
<feature type="transmembrane region" description="Helical" evidence="1">
    <location>
        <begin position="86"/>
        <end position="108"/>
    </location>
</feature>
<dbReference type="AlphaFoldDB" id="A0A165Z6J4"/>
<dbReference type="EMBL" id="KV417683">
    <property type="protein sequence ID" value="KZP10272.1"/>
    <property type="molecule type" value="Genomic_DNA"/>
</dbReference>
<dbReference type="InterPro" id="IPR045340">
    <property type="entry name" value="DUF6533"/>
</dbReference>
<feature type="transmembrane region" description="Helical" evidence="1">
    <location>
        <begin position="220"/>
        <end position="239"/>
    </location>
</feature>
<name>A0A165Z6J4_9AGAM</name>
<keyword evidence="1" id="KW-1133">Transmembrane helix</keyword>